<dbReference type="EMBL" id="CM051401">
    <property type="protein sequence ID" value="KAJ4711901.1"/>
    <property type="molecule type" value="Genomic_DNA"/>
</dbReference>
<accession>A0ACC1XL74</accession>
<name>A0ACC1XL74_MELAZ</name>
<reference evidence="1 2" key="1">
    <citation type="journal article" date="2023" name="Science">
        <title>Complex scaffold remodeling in plant triterpene biosynthesis.</title>
        <authorList>
            <person name="De La Pena R."/>
            <person name="Hodgson H."/>
            <person name="Liu J.C."/>
            <person name="Stephenson M.J."/>
            <person name="Martin A.C."/>
            <person name="Owen C."/>
            <person name="Harkess A."/>
            <person name="Leebens-Mack J."/>
            <person name="Jimenez L.E."/>
            <person name="Osbourn A."/>
            <person name="Sattely E.S."/>
        </authorList>
    </citation>
    <scope>NUCLEOTIDE SEQUENCE [LARGE SCALE GENOMIC DNA]</scope>
    <source>
        <strain evidence="2">cv. JPN11</strain>
        <tissue evidence="1">Leaf</tissue>
    </source>
</reference>
<protein>
    <submittedName>
        <fullName evidence="1">Dentin sialophosphoprotein-like isoform X2</fullName>
    </submittedName>
</protein>
<dbReference type="Proteomes" id="UP001164539">
    <property type="component" value="Chromosome 8"/>
</dbReference>
<keyword evidence="2" id="KW-1185">Reference proteome</keyword>
<sequence length="368" mass="40420">METTSIFLSALLLVLLVHGCPAADLKVNASTNTILDPNVTSSSNDRTASSAEVDKLIEGKGNPLNKPKEGIHIKNDTDINNAIIQSGLKETQNVQRSKGDSSEESKPKEENEKEDNASDKVKPQDMSKKGGNDEDTGQLRKDGTRVEECDASNKCMDKKKQFVACLRVPGNDSPDLSLLIQNKVKGSLTVRISAPHNVHLEKTKVLLQEKGGDELKVSVKSRGTDNLIIIMAENGHCSLDFRDIIAQNAGEDFDKSLKSRYFNFLSQKPAIVFISFVALLILASGCMCVSLRRRQLSSNASKYQRLDMEMPVTDARKSESDANNGWDNSWGDDWDDEEAPKTPSLPVTPSLSSKGLASRRLSKEGWKD</sequence>
<organism evidence="1 2">
    <name type="scientific">Melia azedarach</name>
    <name type="common">Chinaberry tree</name>
    <dbReference type="NCBI Taxonomy" id="155640"/>
    <lineage>
        <taxon>Eukaryota</taxon>
        <taxon>Viridiplantae</taxon>
        <taxon>Streptophyta</taxon>
        <taxon>Embryophyta</taxon>
        <taxon>Tracheophyta</taxon>
        <taxon>Spermatophyta</taxon>
        <taxon>Magnoliopsida</taxon>
        <taxon>eudicotyledons</taxon>
        <taxon>Gunneridae</taxon>
        <taxon>Pentapetalae</taxon>
        <taxon>rosids</taxon>
        <taxon>malvids</taxon>
        <taxon>Sapindales</taxon>
        <taxon>Meliaceae</taxon>
        <taxon>Melia</taxon>
    </lineage>
</organism>
<comment type="caution">
    <text evidence="1">The sequence shown here is derived from an EMBL/GenBank/DDBJ whole genome shotgun (WGS) entry which is preliminary data.</text>
</comment>
<evidence type="ECO:0000313" key="1">
    <source>
        <dbReference type="EMBL" id="KAJ4711901.1"/>
    </source>
</evidence>
<gene>
    <name evidence="1" type="ORF">OWV82_014241</name>
</gene>
<evidence type="ECO:0000313" key="2">
    <source>
        <dbReference type="Proteomes" id="UP001164539"/>
    </source>
</evidence>
<proteinExistence type="predicted"/>